<dbReference type="EMBL" id="DXBY01000078">
    <property type="protein sequence ID" value="HIZ35064.1"/>
    <property type="molecule type" value="Genomic_DNA"/>
</dbReference>
<dbReference type="PROSITE" id="PS51077">
    <property type="entry name" value="HTH_ICLR"/>
    <property type="match status" value="1"/>
</dbReference>
<dbReference type="GO" id="GO:0003700">
    <property type="term" value="F:DNA-binding transcription factor activity"/>
    <property type="evidence" value="ECO:0007669"/>
    <property type="project" value="TreeGrafter"/>
</dbReference>
<dbReference type="GO" id="GO:0003677">
    <property type="term" value="F:DNA binding"/>
    <property type="evidence" value="ECO:0007669"/>
    <property type="project" value="InterPro"/>
</dbReference>
<dbReference type="InterPro" id="IPR036388">
    <property type="entry name" value="WH-like_DNA-bd_sf"/>
</dbReference>
<dbReference type="Pfam" id="PF09339">
    <property type="entry name" value="HTH_IclR"/>
    <property type="match status" value="1"/>
</dbReference>
<dbReference type="SUPFAM" id="SSF55781">
    <property type="entry name" value="GAF domain-like"/>
    <property type="match status" value="1"/>
</dbReference>
<dbReference type="SMART" id="SM00346">
    <property type="entry name" value="HTH_ICLR"/>
    <property type="match status" value="1"/>
</dbReference>
<gene>
    <name evidence="4" type="ORF">H9815_04755</name>
</gene>
<dbReference type="GO" id="GO:0045892">
    <property type="term" value="P:negative regulation of DNA-templated transcription"/>
    <property type="evidence" value="ECO:0007669"/>
    <property type="project" value="TreeGrafter"/>
</dbReference>
<dbReference type="Proteomes" id="UP000824037">
    <property type="component" value="Unassembled WGS sequence"/>
</dbReference>
<evidence type="ECO:0000256" key="2">
    <source>
        <dbReference type="ARBA" id="ARBA00023163"/>
    </source>
</evidence>
<dbReference type="Gene3D" id="1.10.10.10">
    <property type="entry name" value="Winged helix-like DNA-binding domain superfamily/Winged helix DNA-binding domain"/>
    <property type="match status" value="1"/>
</dbReference>
<name>A0A9D2J482_9MICO</name>
<feature type="domain" description="HTH iclR-type" evidence="3">
    <location>
        <begin position="11"/>
        <end position="73"/>
    </location>
</feature>
<comment type="caution">
    <text evidence="4">The sequence shown here is derived from an EMBL/GenBank/DDBJ whole genome shotgun (WGS) entry which is preliminary data.</text>
</comment>
<dbReference type="Gene3D" id="3.30.450.40">
    <property type="match status" value="1"/>
</dbReference>
<protein>
    <submittedName>
        <fullName evidence="4">Helix-turn-helix domain-containing protein</fullName>
    </submittedName>
</protein>
<organism evidence="4 5">
    <name type="scientific">Candidatus Ruania gallistercoris</name>
    <dbReference type="NCBI Taxonomy" id="2838746"/>
    <lineage>
        <taxon>Bacteria</taxon>
        <taxon>Bacillati</taxon>
        <taxon>Actinomycetota</taxon>
        <taxon>Actinomycetes</taxon>
        <taxon>Micrococcales</taxon>
        <taxon>Ruaniaceae</taxon>
        <taxon>Ruania</taxon>
    </lineage>
</organism>
<evidence type="ECO:0000256" key="1">
    <source>
        <dbReference type="ARBA" id="ARBA00023015"/>
    </source>
</evidence>
<keyword evidence="1" id="KW-0805">Transcription regulation</keyword>
<evidence type="ECO:0000313" key="4">
    <source>
        <dbReference type="EMBL" id="HIZ35064.1"/>
    </source>
</evidence>
<dbReference type="InterPro" id="IPR005471">
    <property type="entry name" value="Tscrpt_reg_IclR_N"/>
</dbReference>
<dbReference type="SUPFAM" id="SSF46785">
    <property type="entry name" value="Winged helix' DNA-binding domain"/>
    <property type="match status" value="1"/>
</dbReference>
<dbReference type="PANTHER" id="PTHR30136">
    <property type="entry name" value="HELIX-TURN-HELIX TRANSCRIPTIONAL REGULATOR, ICLR FAMILY"/>
    <property type="match status" value="1"/>
</dbReference>
<dbReference type="PANTHER" id="PTHR30136:SF34">
    <property type="entry name" value="TRANSCRIPTIONAL REGULATOR"/>
    <property type="match status" value="1"/>
</dbReference>
<dbReference type="InterPro" id="IPR050707">
    <property type="entry name" value="HTH_MetabolicPath_Reg"/>
</dbReference>
<sequence length="263" mass="29007">MQADRPEGQRVEALTRGLTVLRKLVDAGRPLSATAIAAEMGLHQSSVSRLLATLADIGFVRKTAAGFSPDFGVLSLASASEQFPLVNRPRAAMQRIGEQAGGLNVSLGMFWRNQMIYFLRRLASGEMIDFWWSTYPIQVSAPGMRLLLDQPESEALDTLRASRARHGWLGNQDVLPGTEEGVLAAAREQTEHDVLVLRHWHHRGQVGAAIPIHAQEAYPVALALSGPGERADDATLRIWLHEFRREVEASLRTDPSTWHAHDA</sequence>
<keyword evidence="2" id="KW-0804">Transcription</keyword>
<reference evidence="4" key="2">
    <citation type="submission" date="2021-04" db="EMBL/GenBank/DDBJ databases">
        <authorList>
            <person name="Gilroy R."/>
        </authorList>
    </citation>
    <scope>NUCLEOTIDE SEQUENCE</scope>
    <source>
        <strain evidence="4">ChiGjej4B4-7305</strain>
    </source>
</reference>
<evidence type="ECO:0000259" key="3">
    <source>
        <dbReference type="PROSITE" id="PS51077"/>
    </source>
</evidence>
<reference evidence="4" key="1">
    <citation type="journal article" date="2021" name="PeerJ">
        <title>Extensive microbial diversity within the chicken gut microbiome revealed by metagenomics and culture.</title>
        <authorList>
            <person name="Gilroy R."/>
            <person name="Ravi A."/>
            <person name="Getino M."/>
            <person name="Pursley I."/>
            <person name="Horton D.L."/>
            <person name="Alikhan N.F."/>
            <person name="Baker D."/>
            <person name="Gharbi K."/>
            <person name="Hall N."/>
            <person name="Watson M."/>
            <person name="Adriaenssens E.M."/>
            <person name="Foster-Nyarko E."/>
            <person name="Jarju S."/>
            <person name="Secka A."/>
            <person name="Antonio M."/>
            <person name="Oren A."/>
            <person name="Chaudhuri R.R."/>
            <person name="La Ragione R."/>
            <person name="Hildebrand F."/>
            <person name="Pallen M.J."/>
        </authorList>
    </citation>
    <scope>NUCLEOTIDE SEQUENCE</scope>
    <source>
        <strain evidence="4">ChiGjej4B4-7305</strain>
    </source>
</reference>
<evidence type="ECO:0000313" key="5">
    <source>
        <dbReference type="Proteomes" id="UP000824037"/>
    </source>
</evidence>
<dbReference type="AlphaFoldDB" id="A0A9D2J482"/>
<dbReference type="InterPro" id="IPR029016">
    <property type="entry name" value="GAF-like_dom_sf"/>
</dbReference>
<proteinExistence type="predicted"/>
<dbReference type="InterPro" id="IPR036390">
    <property type="entry name" value="WH_DNA-bd_sf"/>
</dbReference>
<accession>A0A9D2J482</accession>